<dbReference type="AlphaFoldDB" id="A0A4P7CYB3"/>
<organism evidence="3 4">
    <name type="scientific">Paraburkholderia pallida</name>
    <dbReference type="NCBI Taxonomy" id="2547399"/>
    <lineage>
        <taxon>Bacteria</taxon>
        <taxon>Pseudomonadati</taxon>
        <taxon>Pseudomonadota</taxon>
        <taxon>Betaproteobacteria</taxon>
        <taxon>Burkholderiales</taxon>
        <taxon>Burkholderiaceae</taxon>
        <taxon>Paraburkholderia</taxon>
    </lineage>
</organism>
<name>A0A4P7CYB3_9BURK</name>
<dbReference type="PANTHER" id="PTHR36571:SF1">
    <property type="entry name" value="PROTEIN YGIW"/>
    <property type="match status" value="1"/>
</dbReference>
<gene>
    <name evidence="3" type="ORF">E1956_29135</name>
</gene>
<dbReference type="EMBL" id="CP038150">
    <property type="protein sequence ID" value="QBR01276.1"/>
    <property type="molecule type" value="Genomic_DNA"/>
</dbReference>
<dbReference type="InterPro" id="IPR036700">
    <property type="entry name" value="BOBF_sf"/>
</dbReference>
<dbReference type="RefSeq" id="WP_134755752.1">
    <property type="nucleotide sequence ID" value="NZ_CP038150.1"/>
</dbReference>
<dbReference type="InterPro" id="IPR005220">
    <property type="entry name" value="CarO-like"/>
</dbReference>
<reference evidence="3 4" key="1">
    <citation type="submission" date="2019-03" db="EMBL/GenBank/DDBJ databases">
        <title>Paraburkholderia sp. 7MH5, isolated from subtropical forest soil.</title>
        <authorList>
            <person name="Gao Z.-H."/>
            <person name="Qiu L.-H."/>
        </authorList>
    </citation>
    <scope>NUCLEOTIDE SEQUENCE [LARGE SCALE GENOMIC DNA]</scope>
    <source>
        <strain evidence="3 4">7MH5</strain>
    </source>
</reference>
<dbReference type="SUPFAM" id="SSF101756">
    <property type="entry name" value="Hypothetical protein YgiW"/>
    <property type="match status" value="1"/>
</dbReference>
<dbReference type="Proteomes" id="UP000295727">
    <property type="component" value="Chromosome 3"/>
</dbReference>
<keyword evidence="4" id="KW-1185">Reference proteome</keyword>
<proteinExistence type="predicted"/>
<feature type="chain" id="PRO_5020370178" evidence="2">
    <location>
        <begin position="20"/>
        <end position="116"/>
    </location>
</feature>
<dbReference type="Gene3D" id="2.40.50.200">
    <property type="entry name" value="Bacterial OB-fold"/>
    <property type="match status" value="1"/>
</dbReference>
<dbReference type="Pfam" id="PF04076">
    <property type="entry name" value="BOF"/>
    <property type="match status" value="1"/>
</dbReference>
<sequence length="116" mass="12502">MKKLIIAGLIATFAAAAHADYTGPGAQPAATTVQQLTSAGKDDQRVVLRGHVLKAMGDEKYTFSDGTGEIAVKIDSRRWPAGQPVSETTTVELTGKYDKEFFGMPKVKVHEVRVVQ</sequence>
<keyword evidence="1 2" id="KW-0732">Signal</keyword>
<dbReference type="PANTHER" id="PTHR36571">
    <property type="entry name" value="PROTEIN YGIW"/>
    <property type="match status" value="1"/>
</dbReference>
<evidence type="ECO:0000313" key="3">
    <source>
        <dbReference type="EMBL" id="QBR01276.1"/>
    </source>
</evidence>
<evidence type="ECO:0000256" key="1">
    <source>
        <dbReference type="ARBA" id="ARBA00022729"/>
    </source>
</evidence>
<dbReference type="KEGG" id="ppai:E1956_29135"/>
<protein>
    <submittedName>
        <fullName evidence="3">NirD/YgiW/YdeI family stress tolerance protein</fullName>
    </submittedName>
</protein>
<dbReference type="NCBIfam" id="NF033674">
    <property type="entry name" value="stress_OB_fold"/>
    <property type="match status" value="1"/>
</dbReference>
<dbReference type="OrthoDB" id="6650354at2"/>
<evidence type="ECO:0000313" key="4">
    <source>
        <dbReference type="Proteomes" id="UP000295727"/>
    </source>
</evidence>
<feature type="signal peptide" evidence="2">
    <location>
        <begin position="1"/>
        <end position="19"/>
    </location>
</feature>
<evidence type="ECO:0000256" key="2">
    <source>
        <dbReference type="SAM" id="SignalP"/>
    </source>
</evidence>
<accession>A0A4P7CYB3</accession>